<dbReference type="InterPro" id="IPR011862">
    <property type="entry name" value="Phos-bd"/>
</dbReference>
<dbReference type="Proteomes" id="UP000053157">
    <property type="component" value="Unassembled WGS sequence"/>
</dbReference>
<dbReference type="PANTHER" id="PTHR30570:SF1">
    <property type="entry name" value="PHOSPHATE-BINDING PROTEIN PSTS"/>
    <property type="match status" value="1"/>
</dbReference>
<feature type="domain" description="PBP" evidence="3">
    <location>
        <begin position="48"/>
        <end position="298"/>
    </location>
</feature>
<reference evidence="4 5" key="1">
    <citation type="submission" date="2015-12" db="EMBL/GenBank/DDBJ databases">
        <title>Haloferax profundi sp. nov. isolated from the Discovery deep brine-seawater interface in the Red Sea.</title>
        <authorList>
            <person name="Zhang G."/>
            <person name="Stingl U."/>
            <person name="Rashid M."/>
        </authorList>
    </citation>
    <scope>NUCLEOTIDE SEQUENCE [LARGE SCALE GENOMIC DNA]</scope>
    <source>
        <strain evidence="4 5">SB29</strain>
    </source>
</reference>
<keyword evidence="1" id="KW-0813">Transport</keyword>
<dbReference type="RefSeq" id="WP_058572246.1">
    <property type="nucleotide sequence ID" value="NZ_LOPV01000181.1"/>
</dbReference>
<proteinExistence type="predicted"/>
<evidence type="ECO:0000259" key="3">
    <source>
        <dbReference type="Pfam" id="PF12849"/>
    </source>
</evidence>
<protein>
    <submittedName>
        <fullName evidence="4">Phosphate ABC transporter substrate-binding protein</fullName>
    </submittedName>
</protein>
<evidence type="ECO:0000313" key="5">
    <source>
        <dbReference type="Proteomes" id="UP000053157"/>
    </source>
</evidence>
<dbReference type="EMBL" id="LOPV01000181">
    <property type="protein sequence ID" value="KTG27177.1"/>
    <property type="molecule type" value="Genomic_DNA"/>
</dbReference>
<keyword evidence="2" id="KW-0732">Signal</keyword>
<keyword evidence="5" id="KW-1185">Reference proteome</keyword>
<gene>
    <name evidence="4" type="ORF">AUR66_14695</name>
</gene>
<comment type="caution">
    <text evidence="4">The sequence shown here is derived from an EMBL/GenBank/DDBJ whole genome shotgun (WGS) entry which is preliminary data.</text>
</comment>
<accession>A0A0W1SLQ7</accession>
<dbReference type="AlphaFoldDB" id="A0A0W1SLQ7"/>
<dbReference type="PANTHER" id="PTHR30570">
    <property type="entry name" value="PERIPLASMIC PHOSPHATE BINDING COMPONENT OF PHOSPHATE ABC TRANSPORTER"/>
    <property type="match status" value="1"/>
</dbReference>
<dbReference type="SUPFAM" id="SSF53850">
    <property type="entry name" value="Periplasmic binding protein-like II"/>
    <property type="match status" value="1"/>
</dbReference>
<dbReference type="Pfam" id="PF12849">
    <property type="entry name" value="PBP_like_2"/>
    <property type="match status" value="1"/>
</dbReference>
<dbReference type="Gene3D" id="3.40.190.10">
    <property type="entry name" value="Periplasmic binding protein-like II"/>
    <property type="match status" value="2"/>
</dbReference>
<dbReference type="InterPro" id="IPR050811">
    <property type="entry name" value="Phosphate_ABC_transporter"/>
</dbReference>
<dbReference type="GO" id="GO:0042301">
    <property type="term" value="F:phosphate ion binding"/>
    <property type="evidence" value="ECO:0007669"/>
    <property type="project" value="InterPro"/>
</dbReference>
<evidence type="ECO:0000256" key="1">
    <source>
        <dbReference type="ARBA" id="ARBA00022448"/>
    </source>
</evidence>
<dbReference type="InterPro" id="IPR024370">
    <property type="entry name" value="PBP_domain"/>
</dbReference>
<name>A0A0W1SLQ7_9EURY</name>
<organism evidence="4 5">
    <name type="scientific">Haloferax profundi</name>
    <dbReference type="NCBI Taxonomy" id="1544718"/>
    <lineage>
        <taxon>Archaea</taxon>
        <taxon>Methanobacteriati</taxon>
        <taxon>Methanobacteriota</taxon>
        <taxon>Stenosarchaea group</taxon>
        <taxon>Halobacteria</taxon>
        <taxon>Halobacteriales</taxon>
        <taxon>Haloferacaceae</taxon>
        <taxon>Haloferax</taxon>
    </lineage>
</organism>
<dbReference type="NCBIfam" id="TIGR02136">
    <property type="entry name" value="ptsS_2"/>
    <property type="match status" value="1"/>
</dbReference>
<sequence length="332" mass="35050">MTSDGPVETTSRRSVLEATGVVGSVALAGCLGGATTGQSRTTETTTGQDDELEGRITIAGSSTVYPLTLAVGNAFMDDHPDVTVSVTSTGTGGGFADYFCEGRTVVNDASREIAADEVAACDSAGVDPVEFTVATDAITVAVNPSADWVDCLSLGELAAIWGTDGVTKWNDLRPEWPNAPIELYGPTPASGTFDYFADAALSGIPPRTDHEMTEQDNVIAKHVSDSKYAIGYFGLAYYLQNRDAVRAVPIDDGDGCVSPSRENAKTNAYAALSRPLYIYVARESLSRPEVAAFTEYYLEQSTSVPADVGYVPVTEQTATDNLDELARHVSNA</sequence>
<evidence type="ECO:0000256" key="2">
    <source>
        <dbReference type="ARBA" id="ARBA00022729"/>
    </source>
</evidence>
<dbReference type="CDD" id="cd13654">
    <property type="entry name" value="PBP2_phosphate_like_2"/>
    <property type="match status" value="1"/>
</dbReference>
<dbReference type="OrthoDB" id="53390at2157"/>
<evidence type="ECO:0000313" key="4">
    <source>
        <dbReference type="EMBL" id="KTG27177.1"/>
    </source>
</evidence>